<dbReference type="Proteomes" id="UP000694865">
    <property type="component" value="Unplaced"/>
</dbReference>
<dbReference type="RefSeq" id="XP_006825975.1">
    <property type="nucleotide sequence ID" value="XM_006825912.1"/>
</dbReference>
<keyword evidence="6" id="KW-1185">Reference proteome</keyword>
<sequence>MEHGYTLSAGRIFRPTIVYQCPDVHVEQAPSTALGSAHSMYLCPSLHSTMENSVVSSWWSRTPPGLVNTRSDYYDPPSYIACNNPMCLPRWVTPEFSKTDFSSRPRLFATAPSLPVTKPVSKEFSLLRPDVILSGNCEPINTGSKSDTLTRLKEFVNISHGGVDPVSITEVAAGGTLEENTRSRDEKKMEEKRRRFPCPICDVSCSNNGQLRGHIRVHTGERPFKCDNPCCGRAFARNEELTRHKRIHTGLRPHRCTICNKRFGRKDHLTKHIKTHLKPAEKKTYVCEMFGCGQKYSRSDALARHQWTAHSVKPKSNCRKNTTPQQ</sequence>
<feature type="domain" description="C2H2-type" evidence="5">
    <location>
        <begin position="196"/>
        <end position="223"/>
    </location>
</feature>
<organism evidence="6 7">
    <name type="scientific">Saccoglossus kowalevskii</name>
    <name type="common">Acorn worm</name>
    <dbReference type="NCBI Taxonomy" id="10224"/>
    <lineage>
        <taxon>Eukaryota</taxon>
        <taxon>Metazoa</taxon>
        <taxon>Hemichordata</taxon>
        <taxon>Enteropneusta</taxon>
        <taxon>Harrimaniidae</taxon>
        <taxon>Saccoglossus</taxon>
    </lineage>
</organism>
<dbReference type="PANTHER" id="PTHR23235">
    <property type="entry name" value="KRUEPPEL-LIKE TRANSCRIPTION FACTOR"/>
    <property type="match status" value="1"/>
</dbReference>
<evidence type="ECO:0000256" key="2">
    <source>
        <dbReference type="ARBA" id="ARBA00022771"/>
    </source>
</evidence>
<keyword evidence="3" id="KW-0862">Zinc</keyword>
<evidence type="ECO:0000313" key="7">
    <source>
        <dbReference type="RefSeq" id="XP_006825975.1"/>
    </source>
</evidence>
<gene>
    <name evidence="7" type="primary">LOC102800652</name>
</gene>
<dbReference type="SUPFAM" id="SSF57667">
    <property type="entry name" value="beta-beta-alpha zinc fingers"/>
    <property type="match status" value="2"/>
</dbReference>
<protein>
    <submittedName>
        <fullName evidence="7">Early growth response protein 1-like</fullName>
    </submittedName>
</protein>
<evidence type="ECO:0000313" key="6">
    <source>
        <dbReference type="Proteomes" id="UP000694865"/>
    </source>
</evidence>
<dbReference type="SMART" id="SM00355">
    <property type="entry name" value="ZnF_C2H2"/>
    <property type="match status" value="4"/>
</dbReference>
<dbReference type="Gene3D" id="3.30.160.60">
    <property type="entry name" value="Classic Zinc Finger"/>
    <property type="match status" value="4"/>
</dbReference>
<dbReference type="GeneID" id="102800652"/>
<dbReference type="PROSITE" id="PS50157">
    <property type="entry name" value="ZINC_FINGER_C2H2_2"/>
    <property type="match status" value="4"/>
</dbReference>
<keyword evidence="1" id="KW-0479">Metal-binding</keyword>
<accession>A0ABM0N134</accession>
<evidence type="ECO:0000256" key="1">
    <source>
        <dbReference type="ARBA" id="ARBA00022723"/>
    </source>
</evidence>
<evidence type="ECO:0000256" key="3">
    <source>
        <dbReference type="ARBA" id="ARBA00022833"/>
    </source>
</evidence>
<dbReference type="Pfam" id="PF00096">
    <property type="entry name" value="zf-C2H2"/>
    <property type="match status" value="4"/>
</dbReference>
<proteinExistence type="predicted"/>
<dbReference type="PROSITE" id="PS00028">
    <property type="entry name" value="ZINC_FINGER_C2H2_1"/>
    <property type="match status" value="4"/>
</dbReference>
<feature type="domain" description="C2H2-type" evidence="5">
    <location>
        <begin position="224"/>
        <end position="253"/>
    </location>
</feature>
<dbReference type="InterPro" id="IPR013087">
    <property type="entry name" value="Znf_C2H2_type"/>
</dbReference>
<feature type="domain" description="C2H2-type" evidence="5">
    <location>
        <begin position="285"/>
        <end position="315"/>
    </location>
</feature>
<feature type="domain" description="C2H2-type" evidence="5">
    <location>
        <begin position="254"/>
        <end position="281"/>
    </location>
</feature>
<dbReference type="PANTHER" id="PTHR23235:SF139">
    <property type="entry name" value="HUCKEBEIN"/>
    <property type="match status" value="1"/>
</dbReference>
<dbReference type="InterPro" id="IPR036236">
    <property type="entry name" value="Znf_C2H2_sf"/>
</dbReference>
<keyword evidence="2 4" id="KW-0863">Zinc-finger</keyword>
<reference evidence="7" key="1">
    <citation type="submission" date="2025-08" db="UniProtKB">
        <authorList>
            <consortium name="RefSeq"/>
        </authorList>
    </citation>
    <scope>IDENTIFICATION</scope>
    <source>
        <tissue evidence="7">Testes</tissue>
    </source>
</reference>
<evidence type="ECO:0000256" key="4">
    <source>
        <dbReference type="PROSITE-ProRule" id="PRU00042"/>
    </source>
</evidence>
<name>A0ABM0N134_SACKO</name>
<evidence type="ECO:0000259" key="5">
    <source>
        <dbReference type="PROSITE" id="PS50157"/>
    </source>
</evidence>